<dbReference type="CDD" id="cd00266">
    <property type="entry name" value="MADS_SRF_like"/>
    <property type="match status" value="1"/>
</dbReference>
<dbReference type="AlphaFoldDB" id="A0AAD7PYS2"/>
<evidence type="ECO:0000256" key="3">
    <source>
        <dbReference type="ARBA" id="ARBA00023125"/>
    </source>
</evidence>
<protein>
    <submittedName>
        <fullName evidence="7">Agamous-like MADS-box protein AGL80</fullName>
    </submittedName>
</protein>
<dbReference type="InterPro" id="IPR050142">
    <property type="entry name" value="MADS-box/MEF2_TF"/>
</dbReference>
<dbReference type="InterPro" id="IPR002100">
    <property type="entry name" value="TF_MADSbox"/>
</dbReference>
<organism evidence="7 8">
    <name type="scientific">Quillaja saponaria</name>
    <name type="common">Soap bark tree</name>
    <dbReference type="NCBI Taxonomy" id="32244"/>
    <lineage>
        <taxon>Eukaryota</taxon>
        <taxon>Viridiplantae</taxon>
        <taxon>Streptophyta</taxon>
        <taxon>Embryophyta</taxon>
        <taxon>Tracheophyta</taxon>
        <taxon>Spermatophyta</taxon>
        <taxon>Magnoliopsida</taxon>
        <taxon>eudicotyledons</taxon>
        <taxon>Gunneridae</taxon>
        <taxon>Pentapetalae</taxon>
        <taxon>rosids</taxon>
        <taxon>fabids</taxon>
        <taxon>Fabales</taxon>
        <taxon>Quillajaceae</taxon>
        <taxon>Quillaja</taxon>
    </lineage>
</organism>
<dbReference type="Pfam" id="PF00319">
    <property type="entry name" value="SRF-TF"/>
    <property type="match status" value="1"/>
</dbReference>
<keyword evidence="4" id="KW-0804">Transcription</keyword>
<evidence type="ECO:0000313" key="8">
    <source>
        <dbReference type="Proteomes" id="UP001163823"/>
    </source>
</evidence>
<dbReference type="InterPro" id="IPR033897">
    <property type="entry name" value="SRF-like_MADS-box"/>
</dbReference>
<name>A0AAD7PYS2_QUISA</name>
<comment type="caution">
    <text evidence="7">The sequence shown here is derived from an EMBL/GenBank/DDBJ whole genome shotgun (WGS) entry which is preliminary data.</text>
</comment>
<dbReference type="KEGG" id="qsa:O6P43_009678"/>
<accession>A0AAD7PYS2</accession>
<evidence type="ECO:0000256" key="4">
    <source>
        <dbReference type="ARBA" id="ARBA00023163"/>
    </source>
</evidence>
<dbReference type="GO" id="GO:0000987">
    <property type="term" value="F:cis-regulatory region sequence-specific DNA binding"/>
    <property type="evidence" value="ECO:0007669"/>
    <property type="project" value="InterPro"/>
</dbReference>
<proteinExistence type="predicted"/>
<dbReference type="GO" id="GO:0046983">
    <property type="term" value="F:protein dimerization activity"/>
    <property type="evidence" value="ECO:0007669"/>
    <property type="project" value="InterPro"/>
</dbReference>
<dbReference type="PRINTS" id="PR00404">
    <property type="entry name" value="MADSDOMAIN"/>
</dbReference>
<keyword evidence="3" id="KW-0238">DNA-binding</keyword>
<dbReference type="Gene3D" id="3.40.1810.10">
    <property type="entry name" value="Transcription factor, MADS-box"/>
    <property type="match status" value="1"/>
</dbReference>
<dbReference type="SMART" id="SM00432">
    <property type="entry name" value="MADS"/>
    <property type="match status" value="1"/>
</dbReference>
<gene>
    <name evidence="7" type="ORF">O6P43_009678</name>
</gene>
<dbReference type="PANTHER" id="PTHR48019">
    <property type="entry name" value="SERUM RESPONSE FACTOR HOMOLOG"/>
    <property type="match status" value="1"/>
</dbReference>
<evidence type="ECO:0000256" key="2">
    <source>
        <dbReference type="ARBA" id="ARBA00023015"/>
    </source>
</evidence>
<dbReference type="GO" id="GO:0045944">
    <property type="term" value="P:positive regulation of transcription by RNA polymerase II"/>
    <property type="evidence" value="ECO:0007669"/>
    <property type="project" value="InterPro"/>
</dbReference>
<evidence type="ECO:0000259" key="6">
    <source>
        <dbReference type="PROSITE" id="PS50066"/>
    </source>
</evidence>
<dbReference type="GO" id="GO:0000981">
    <property type="term" value="F:DNA-binding transcription factor activity, RNA polymerase II-specific"/>
    <property type="evidence" value="ECO:0007669"/>
    <property type="project" value="InterPro"/>
</dbReference>
<evidence type="ECO:0000313" key="7">
    <source>
        <dbReference type="EMBL" id="KAJ7971685.1"/>
    </source>
</evidence>
<dbReference type="Proteomes" id="UP001163823">
    <property type="component" value="Chromosome 4"/>
</dbReference>
<comment type="subcellular location">
    <subcellularLocation>
        <location evidence="1">Nucleus</location>
    </subcellularLocation>
</comment>
<dbReference type="SUPFAM" id="SSF55455">
    <property type="entry name" value="SRF-like"/>
    <property type="match status" value="1"/>
</dbReference>
<dbReference type="PROSITE" id="PS50066">
    <property type="entry name" value="MADS_BOX_2"/>
    <property type="match status" value="1"/>
</dbReference>
<keyword evidence="5" id="KW-0539">Nucleus</keyword>
<keyword evidence="8" id="KW-1185">Reference proteome</keyword>
<keyword evidence="2" id="KW-0805">Transcription regulation</keyword>
<evidence type="ECO:0000256" key="5">
    <source>
        <dbReference type="ARBA" id="ARBA00023242"/>
    </source>
</evidence>
<reference evidence="7" key="1">
    <citation type="journal article" date="2023" name="Science">
        <title>Elucidation of the pathway for biosynthesis of saponin adjuvants from the soapbark tree.</title>
        <authorList>
            <person name="Reed J."/>
            <person name="Orme A."/>
            <person name="El-Demerdash A."/>
            <person name="Owen C."/>
            <person name="Martin L.B.B."/>
            <person name="Misra R.C."/>
            <person name="Kikuchi S."/>
            <person name="Rejzek M."/>
            <person name="Martin A.C."/>
            <person name="Harkess A."/>
            <person name="Leebens-Mack J."/>
            <person name="Louveau T."/>
            <person name="Stephenson M.J."/>
            <person name="Osbourn A."/>
        </authorList>
    </citation>
    <scope>NUCLEOTIDE SEQUENCE</scope>
    <source>
        <strain evidence="7">S10</strain>
    </source>
</reference>
<feature type="domain" description="MADS-box" evidence="6">
    <location>
        <begin position="1"/>
        <end position="49"/>
    </location>
</feature>
<evidence type="ECO:0000256" key="1">
    <source>
        <dbReference type="ARBA" id="ARBA00004123"/>
    </source>
</evidence>
<dbReference type="EMBL" id="JARAOO010000004">
    <property type="protein sequence ID" value="KAJ7971685.1"/>
    <property type="molecule type" value="Genomic_DNA"/>
</dbReference>
<dbReference type="GO" id="GO:0005634">
    <property type="term" value="C:nucleus"/>
    <property type="evidence" value="ECO:0007669"/>
    <property type="project" value="UniProtKB-SubCell"/>
</dbReference>
<sequence>MTRKKIKLAWIERRSERKASFQKRNQSLLKKVTELTTLCGVDAFIIIYGPGLDNEQLKIWPSEEKTLELLVKYQDAPELERFKKKVNQESYLAEQMTKLKEKLRNKWEKNNEMNMKNLIHSIVNYNRPVIEFPKPDITNLMWFLQEKALESKRRAICLKNDPEDPMIESHIIDQVLRLDEMGQPQMNAMADGDKVRINPIIPCTLKGQLFRSPNQIPQIPEIVALVVGGISARVFNEGSASGGNGVSDIGLRTYGALVRGISVRDVGYFGENVSGTNVELENMSNNGILNTGFPNYTNFGSICGSTDMGQGLYPHSKMSEGLGSGAPLGGNDNELGYGDIRGCNIENKIMLGLDQGNCTTNKDFDVQGDVGGFLQENLKLGHVNNGLIMPTQGFFVGSGNFANESEIGLPHNFIHKSSGDNDV</sequence>
<dbReference type="InterPro" id="IPR036879">
    <property type="entry name" value="TF_MADSbox_sf"/>
</dbReference>